<dbReference type="Proteomes" id="UP000092445">
    <property type="component" value="Unassembled WGS sequence"/>
</dbReference>
<evidence type="ECO:0000313" key="2">
    <source>
        <dbReference type="Proteomes" id="UP000092445"/>
    </source>
</evidence>
<dbReference type="VEuPathDB" id="VectorBase:GPAI004536"/>
<dbReference type="AlphaFoldDB" id="A0A1A9Z5K5"/>
<name>A0A1A9Z5K5_GLOPL</name>
<dbReference type="EnsemblMetazoa" id="GPAI004536-RA">
    <property type="protein sequence ID" value="GPAI004536-PA"/>
    <property type="gene ID" value="GPAI004536"/>
</dbReference>
<evidence type="ECO:0000313" key="1">
    <source>
        <dbReference type="EnsemblMetazoa" id="GPAI004536-PA"/>
    </source>
</evidence>
<reference evidence="1" key="2">
    <citation type="submission" date="2020-05" db="UniProtKB">
        <authorList>
            <consortium name="EnsemblMetazoa"/>
        </authorList>
    </citation>
    <scope>IDENTIFICATION</scope>
    <source>
        <strain evidence="1">IAEA</strain>
    </source>
</reference>
<reference evidence="2" key="1">
    <citation type="submission" date="2014-03" db="EMBL/GenBank/DDBJ databases">
        <authorList>
            <person name="Aksoy S."/>
            <person name="Warren W."/>
            <person name="Wilson R.K."/>
        </authorList>
    </citation>
    <scope>NUCLEOTIDE SEQUENCE [LARGE SCALE GENOMIC DNA]</scope>
    <source>
        <strain evidence="2">IAEA</strain>
    </source>
</reference>
<proteinExistence type="predicted"/>
<accession>A0A1A9Z5K5</accession>
<keyword evidence="2" id="KW-1185">Reference proteome</keyword>
<protein>
    <submittedName>
        <fullName evidence="1">Uncharacterized protein</fullName>
    </submittedName>
</protein>
<sequence>MKQQQQQQQQVVTVLWQLIILKLTTHFGVRAELKVTTLAVSMAHWMKLSDSCFVIHGSLLSVGGGNNATVHRKCAGYVGALVMGFSSSQLPPMPPYEREIMAHFLKALINVETSMAIPVTFFKCQIVFCITVVVNTFYIQILEVRLWFYQSIHRLANRRTPSNSIILLVEEEEELFVVNRYLLELIKDIHSSGSACERGNGGITDMIIRRFVVSAKLNVGWRHSD</sequence>
<organism evidence="1 2">
    <name type="scientific">Glossina pallidipes</name>
    <name type="common">Tsetse fly</name>
    <dbReference type="NCBI Taxonomy" id="7398"/>
    <lineage>
        <taxon>Eukaryota</taxon>
        <taxon>Metazoa</taxon>
        <taxon>Ecdysozoa</taxon>
        <taxon>Arthropoda</taxon>
        <taxon>Hexapoda</taxon>
        <taxon>Insecta</taxon>
        <taxon>Pterygota</taxon>
        <taxon>Neoptera</taxon>
        <taxon>Endopterygota</taxon>
        <taxon>Diptera</taxon>
        <taxon>Brachycera</taxon>
        <taxon>Muscomorpha</taxon>
        <taxon>Hippoboscoidea</taxon>
        <taxon>Glossinidae</taxon>
        <taxon>Glossina</taxon>
    </lineage>
</organism>